<dbReference type="EMBL" id="DXAK01000043">
    <property type="protein sequence ID" value="HJA07175.1"/>
    <property type="molecule type" value="Genomic_DNA"/>
</dbReference>
<feature type="region of interest" description="Disordered" evidence="1">
    <location>
        <begin position="59"/>
        <end position="83"/>
    </location>
</feature>
<reference evidence="2" key="2">
    <citation type="submission" date="2021-04" db="EMBL/GenBank/DDBJ databases">
        <authorList>
            <person name="Gilroy R."/>
        </authorList>
    </citation>
    <scope>NUCLEOTIDE SEQUENCE</scope>
    <source>
        <strain evidence="2">ChiSjej2B20-11307</strain>
    </source>
</reference>
<accession>A0A9D2HCD7</accession>
<protein>
    <submittedName>
        <fullName evidence="2">Uncharacterized protein</fullName>
    </submittedName>
</protein>
<evidence type="ECO:0000256" key="1">
    <source>
        <dbReference type="SAM" id="MobiDB-lite"/>
    </source>
</evidence>
<proteinExistence type="predicted"/>
<reference evidence="2" key="1">
    <citation type="journal article" date="2021" name="PeerJ">
        <title>Extensive microbial diversity within the chicken gut microbiome revealed by metagenomics and culture.</title>
        <authorList>
            <person name="Gilroy R."/>
            <person name="Ravi A."/>
            <person name="Getino M."/>
            <person name="Pursley I."/>
            <person name="Horton D.L."/>
            <person name="Alikhan N.F."/>
            <person name="Baker D."/>
            <person name="Gharbi K."/>
            <person name="Hall N."/>
            <person name="Watson M."/>
            <person name="Adriaenssens E.M."/>
            <person name="Foster-Nyarko E."/>
            <person name="Jarju S."/>
            <person name="Secka A."/>
            <person name="Antonio M."/>
            <person name="Oren A."/>
            <person name="Chaudhuri R.R."/>
            <person name="La Ragione R."/>
            <person name="Hildebrand F."/>
            <person name="Pallen M.J."/>
        </authorList>
    </citation>
    <scope>NUCLEOTIDE SEQUENCE</scope>
    <source>
        <strain evidence="2">ChiSjej2B20-11307</strain>
    </source>
</reference>
<dbReference type="Proteomes" id="UP000824223">
    <property type="component" value="Unassembled WGS sequence"/>
</dbReference>
<evidence type="ECO:0000313" key="2">
    <source>
        <dbReference type="EMBL" id="HJA07175.1"/>
    </source>
</evidence>
<sequence>MEKKTNKKTIDDFNYLANAASAMDCTGLIPSLPQTEEELESYNDIVQYCSPAASNKAGAEIQENSGNRTLKNAAGKESPSSKK</sequence>
<evidence type="ECO:0000313" key="3">
    <source>
        <dbReference type="Proteomes" id="UP000824223"/>
    </source>
</evidence>
<gene>
    <name evidence="2" type="ORF">H9798_08565</name>
</gene>
<name>A0A9D2HCD7_9FIRM</name>
<organism evidence="2 3">
    <name type="scientific">Candidatus Mediterraneibacter pullicola</name>
    <dbReference type="NCBI Taxonomy" id="2838682"/>
    <lineage>
        <taxon>Bacteria</taxon>
        <taxon>Bacillati</taxon>
        <taxon>Bacillota</taxon>
        <taxon>Clostridia</taxon>
        <taxon>Lachnospirales</taxon>
        <taxon>Lachnospiraceae</taxon>
        <taxon>Mediterraneibacter</taxon>
    </lineage>
</organism>
<comment type="caution">
    <text evidence="2">The sequence shown here is derived from an EMBL/GenBank/DDBJ whole genome shotgun (WGS) entry which is preliminary data.</text>
</comment>
<dbReference type="AlphaFoldDB" id="A0A9D2HCD7"/>